<dbReference type="EMBL" id="JBHUHU010000001">
    <property type="protein sequence ID" value="MFD2098217.1"/>
    <property type="molecule type" value="Genomic_DNA"/>
</dbReference>
<feature type="domain" description="N-acetyltransferase" evidence="3">
    <location>
        <begin position="161"/>
        <end position="329"/>
    </location>
</feature>
<dbReference type="EC" id="2.3.1.-" evidence="4"/>
<dbReference type="SUPFAM" id="SSF46785">
    <property type="entry name" value="Winged helix' DNA-binding domain"/>
    <property type="match status" value="1"/>
</dbReference>
<dbReference type="PROSITE" id="PS50995">
    <property type="entry name" value="HTH_MARR_2"/>
    <property type="match status" value="1"/>
</dbReference>
<dbReference type="SUPFAM" id="SSF55729">
    <property type="entry name" value="Acyl-CoA N-acyltransferases (Nat)"/>
    <property type="match status" value="1"/>
</dbReference>
<evidence type="ECO:0000313" key="5">
    <source>
        <dbReference type="Proteomes" id="UP001597342"/>
    </source>
</evidence>
<dbReference type="Gene3D" id="1.10.10.10">
    <property type="entry name" value="Winged helix-like DNA-binding domain superfamily/Winged helix DNA-binding domain"/>
    <property type="match status" value="1"/>
</dbReference>
<keyword evidence="4" id="KW-0012">Acyltransferase</keyword>
<proteinExistence type="predicted"/>
<dbReference type="InterPro" id="IPR036388">
    <property type="entry name" value="WH-like_DNA-bd_sf"/>
</dbReference>
<dbReference type="RefSeq" id="WP_379828965.1">
    <property type="nucleotide sequence ID" value="NZ_JBHUHU010000001.1"/>
</dbReference>
<dbReference type="Proteomes" id="UP001597342">
    <property type="component" value="Unassembled WGS sequence"/>
</dbReference>
<dbReference type="InterPro" id="IPR016181">
    <property type="entry name" value="Acyl_CoA_acyltransferase"/>
</dbReference>
<sequence>MEADFLQEIQHLGFTARIKRLNEKIVSSTLEHYSGLNMGIEPNWHVIFLLLKEKGKLTVTEIASALGFSHPAMIKITRKMKDSGYLESFKDPDDGRKTFIQLSKQGSDSLPAFEEEWNRVQLVLKEFVSDVFLENLNQLEQDFDTVGFKERYQKRFGKNRYTIRNAKPSEFKAIGALMVEVYAGLEGFPRANEQPQYYETLANIGDMTQKPGVDLLIAVSDDGKILGALLYFEDMQQYGSGGIATKEKNASGFRFLAVDPSARGLGIGKALSIACIEKARKKGHTQLIIHSTAYMKVAWKMYEKLGFVGSTDLNFKQGDLQVYGFRLKL</sequence>
<dbReference type="InterPro" id="IPR000835">
    <property type="entry name" value="HTH_MarR-typ"/>
</dbReference>
<keyword evidence="1 4" id="KW-0808">Transferase</keyword>
<dbReference type="PROSITE" id="PS51186">
    <property type="entry name" value="GNAT"/>
    <property type="match status" value="1"/>
</dbReference>
<dbReference type="InterPro" id="IPR036390">
    <property type="entry name" value="WH_DNA-bd_sf"/>
</dbReference>
<dbReference type="InterPro" id="IPR000182">
    <property type="entry name" value="GNAT_dom"/>
</dbReference>
<dbReference type="CDD" id="cd04301">
    <property type="entry name" value="NAT_SF"/>
    <property type="match status" value="1"/>
</dbReference>
<dbReference type="SMART" id="SM00347">
    <property type="entry name" value="HTH_MARR"/>
    <property type="match status" value="1"/>
</dbReference>
<evidence type="ECO:0000256" key="1">
    <source>
        <dbReference type="ARBA" id="ARBA00022679"/>
    </source>
</evidence>
<dbReference type="GO" id="GO:0016746">
    <property type="term" value="F:acyltransferase activity"/>
    <property type="evidence" value="ECO:0007669"/>
    <property type="project" value="UniProtKB-KW"/>
</dbReference>
<evidence type="ECO:0000259" key="3">
    <source>
        <dbReference type="PROSITE" id="PS51186"/>
    </source>
</evidence>
<accession>A0ABW4XS74</accession>
<dbReference type="PANTHER" id="PTHR13947">
    <property type="entry name" value="GNAT FAMILY N-ACETYLTRANSFERASE"/>
    <property type="match status" value="1"/>
</dbReference>
<dbReference type="Gene3D" id="3.40.630.30">
    <property type="match status" value="1"/>
</dbReference>
<evidence type="ECO:0000259" key="2">
    <source>
        <dbReference type="PROSITE" id="PS50995"/>
    </source>
</evidence>
<evidence type="ECO:0000313" key="4">
    <source>
        <dbReference type="EMBL" id="MFD2098217.1"/>
    </source>
</evidence>
<dbReference type="CDD" id="cd00090">
    <property type="entry name" value="HTH_ARSR"/>
    <property type="match status" value="1"/>
</dbReference>
<dbReference type="Pfam" id="PF00583">
    <property type="entry name" value="Acetyltransf_1"/>
    <property type="match status" value="1"/>
</dbReference>
<dbReference type="InterPro" id="IPR050769">
    <property type="entry name" value="NAT_camello-type"/>
</dbReference>
<reference evidence="5" key="1">
    <citation type="journal article" date="2019" name="Int. J. Syst. Evol. Microbiol.">
        <title>The Global Catalogue of Microorganisms (GCM) 10K type strain sequencing project: providing services to taxonomists for standard genome sequencing and annotation.</title>
        <authorList>
            <consortium name="The Broad Institute Genomics Platform"/>
            <consortium name="The Broad Institute Genome Sequencing Center for Infectious Disease"/>
            <person name="Wu L."/>
            <person name="Ma J."/>
        </authorList>
    </citation>
    <scope>NUCLEOTIDE SEQUENCE [LARGE SCALE GENOMIC DNA]</scope>
    <source>
        <strain evidence="5">JCM 3389</strain>
    </source>
</reference>
<dbReference type="PANTHER" id="PTHR13947:SF37">
    <property type="entry name" value="LD18367P"/>
    <property type="match status" value="1"/>
</dbReference>
<feature type="domain" description="HTH marR-type" evidence="2">
    <location>
        <begin position="11"/>
        <end position="145"/>
    </location>
</feature>
<protein>
    <submittedName>
        <fullName evidence="4">GNAT family N-acetyltransferase</fullName>
        <ecNumber evidence="4">2.3.1.-</ecNumber>
    </submittedName>
</protein>
<comment type="caution">
    <text evidence="4">The sequence shown here is derived from an EMBL/GenBank/DDBJ whole genome shotgun (WGS) entry which is preliminary data.</text>
</comment>
<organism evidence="4 5">
    <name type="scientific">Flagellimonas iocasae</name>
    <dbReference type="NCBI Taxonomy" id="2055905"/>
    <lineage>
        <taxon>Bacteria</taxon>
        <taxon>Pseudomonadati</taxon>
        <taxon>Bacteroidota</taxon>
        <taxon>Flavobacteriia</taxon>
        <taxon>Flavobacteriales</taxon>
        <taxon>Flavobacteriaceae</taxon>
        <taxon>Flagellimonas</taxon>
    </lineage>
</organism>
<gene>
    <name evidence="4" type="ORF">ACFSJE_00435</name>
</gene>
<name>A0ABW4XS74_9FLAO</name>
<dbReference type="InterPro" id="IPR011991">
    <property type="entry name" value="ArsR-like_HTH"/>
</dbReference>
<keyword evidence="5" id="KW-1185">Reference proteome</keyword>
<dbReference type="Pfam" id="PF12802">
    <property type="entry name" value="MarR_2"/>
    <property type="match status" value="1"/>
</dbReference>